<accession>A0A1I1HPL7</accession>
<evidence type="ECO:0000313" key="1">
    <source>
        <dbReference type="EMBL" id="SFC23898.1"/>
    </source>
</evidence>
<dbReference type="STRING" id="1123010.SAMN02745724_01226"/>
<evidence type="ECO:0000313" key="2">
    <source>
        <dbReference type="Proteomes" id="UP000198862"/>
    </source>
</evidence>
<organism evidence="1 2">
    <name type="scientific">Pseudoalteromonas denitrificans DSM 6059</name>
    <dbReference type="NCBI Taxonomy" id="1123010"/>
    <lineage>
        <taxon>Bacteria</taxon>
        <taxon>Pseudomonadati</taxon>
        <taxon>Pseudomonadota</taxon>
        <taxon>Gammaproteobacteria</taxon>
        <taxon>Alteromonadales</taxon>
        <taxon>Pseudoalteromonadaceae</taxon>
        <taxon>Pseudoalteromonas</taxon>
    </lineage>
</organism>
<dbReference type="AlphaFoldDB" id="A0A1I1HPL7"/>
<reference evidence="1 2" key="1">
    <citation type="submission" date="2016-10" db="EMBL/GenBank/DDBJ databases">
        <authorList>
            <person name="de Groot N.N."/>
        </authorList>
    </citation>
    <scope>NUCLEOTIDE SEQUENCE [LARGE SCALE GENOMIC DNA]</scope>
    <source>
        <strain evidence="1 2">DSM 6059</strain>
    </source>
</reference>
<name>A0A1I1HPL7_9GAMM</name>
<dbReference type="Proteomes" id="UP000198862">
    <property type="component" value="Unassembled WGS sequence"/>
</dbReference>
<proteinExistence type="predicted"/>
<keyword evidence="2" id="KW-1185">Reference proteome</keyword>
<sequence>MLSLKMLGKVLSKRLQVKAMLQTFDHEQLKIFINALKSAIENGENEKAIKAQETLDNYIHLTCGNKEYPQSKKTLQEAKYLIDNLSIYATEKKLNIGKEIIQKKQNAKAIAKYRSV</sequence>
<protein>
    <submittedName>
        <fullName evidence="1">Uncharacterized protein</fullName>
    </submittedName>
</protein>
<dbReference type="EMBL" id="FOLO01000006">
    <property type="protein sequence ID" value="SFC23898.1"/>
    <property type="molecule type" value="Genomic_DNA"/>
</dbReference>
<gene>
    <name evidence="1" type="ORF">SAMN02745724_01226</name>
</gene>